<dbReference type="PROSITE" id="PS50893">
    <property type="entry name" value="ABC_TRANSPORTER_2"/>
    <property type="match status" value="2"/>
</dbReference>
<proteinExistence type="inferred from homology"/>
<dbReference type="InterPro" id="IPR003593">
    <property type="entry name" value="AAA+_ATPase"/>
</dbReference>
<dbReference type="PANTHER" id="PTHR43790">
    <property type="entry name" value="CARBOHYDRATE TRANSPORT ATP-BINDING PROTEIN MG119-RELATED"/>
    <property type="match status" value="1"/>
</dbReference>
<reference evidence="6" key="2">
    <citation type="journal article" date="2021" name="PeerJ">
        <title>Extensive microbial diversity within the chicken gut microbiome revealed by metagenomics and culture.</title>
        <authorList>
            <person name="Gilroy R."/>
            <person name="Ravi A."/>
            <person name="Getino M."/>
            <person name="Pursley I."/>
            <person name="Horton D.L."/>
            <person name="Alikhan N.F."/>
            <person name="Baker D."/>
            <person name="Gharbi K."/>
            <person name="Hall N."/>
            <person name="Watson M."/>
            <person name="Adriaenssens E.M."/>
            <person name="Foster-Nyarko E."/>
            <person name="Jarju S."/>
            <person name="Secka A."/>
            <person name="Antonio M."/>
            <person name="Oren A."/>
            <person name="Chaudhuri R.R."/>
            <person name="La Ragione R."/>
            <person name="Hildebrand F."/>
            <person name="Pallen M.J."/>
        </authorList>
    </citation>
    <scope>NUCLEOTIDE SEQUENCE</scope>
    <source>
        <strain evidence="6">10532</strain>
    </source>
</reference>
<feature type="domain" description="ABC transporter" evidence="5">
    <location>
        <begin position="3"/>
        <end position="236"/>
    </location>
</feature>
<dbReference type="GO" id="GO:0005524">
    <property type="term" value="F:ATP binding"/>
    <property type="evidence" value="ECO:0007669"/>
    <property type="project" value="UniProtKB-KW"/>
</dbReference>
<dbReference type="EMBL" id="JADIMM010000106">
    <property type="protein sequence ID" value="MBO8458343.1"/>
    <property type="molecule type" value="Genomic_DNA"/>
</dbReference>
<comment type="caution">
    <text evidence="6">The sequence shown here is derived from an EMBL/GenBank/DDBJ whole genome shotgun (WGS) entry which is preliminary data.</text>
</comment>
<dbReference type="Pfam" id="PF00005">
    <property type="entry name" value="ABC_tran"/>
    <property type="match status" value="2"/>
</dbReference>
<feature type="domain" description="ABC transporter" evidence="5">
    <location>
        <begin position="311"/>
        <end position="539"/>
    </location>
</feature>
<keyword evidence="2" id="KW-0547">Nucleotide-binding</keyword>
<evidence type="ECO:0000259" key="5">
    <source>
        <dbReference type="PROSITE" id="PS50893"/>
    </source>
</evidence>
<evidence type="ECO:0000256" key="1">
    <source>
        <dbReference type="ARBA" id="ARBA00009404"/>
    </source>
</evidence>
<reference evidence="6" key="1">
    <citation type="submission" date="2020-10" db="EMBL/GenBank/DDBJ databases">
        <authorList>
            <person name="Gilroy R."/>
        </authorList>
    </citation>
    <scope>NUCLEOTIDE SEQUENCE</scope>
    <source>
        <strain evidence="6">10532</strain>
    </source>
</reference>
<dbReference type="SUPFAM" id="SSF52540">
    <property type="entry name" value="P-loop containing nucleoside triphosphate hydrolases"/>
    <property type="match status" value="2"/>
</dbReference>
<organism evidence="6 7">
    <name type="scientific">Candidatus Gallitreponema excrementavium</name>
    <dbReference type="NCBI Taxonomy" id="2840840"/>
    <lineage>
        <taxon>Bacteria</taxon>
        <taxon>Pseudomonadati</taxon>
        <taxon>Spirochaetota</taxon>
        <taxon>Spirochaetia</taxon>
        <taxon>Spirochaetales</taxon>
        <taxon>Candidatus Gallitreponema</taxon>
    </lineage>
</organism>
<dbReference type="InterPro" id="IPR027417">
    <property type="entry name" value="P-loop_NTPase"/>
</dbReference>
<dbReference type="Gene3D" id="3.40.50.300">
    <property type="entry name" value="P-loop containing nucleotide triphosphate hydrolases"/>
    <property type="match status" value="2"/>
</dbReference>
<dbReference type="GO" id="GO:0016887">
    <property type="term" value="F:ATP hydrolysis activity"/>
    <property type="evidence" value="ECO:0007669"/>
    <property type="project" value="InterPro"/>
</dbReference>
<dbReference type="PANTHER" id="PTHR43790:SF2">
    <property type="entry name" value="AUTOINDUCER 2 IMPORT ATP-BINDING PROTEIN LSRA"/>
    <property type="match status" value="1"/>
</dbReference>
<name>A0A9D9N327_9SPIR</name>
<evidence type="ECO:0000256" key="2">
    <source>
        <dbReference type="ARBA" id="ARBA00022741"/>
    </source>
</evidence>
<dbReference type="InterPro" id="IPR050107">
    <property type="entry name" value="ABC_carbohydrate_import_ATPase"/>
</dbReference>
<gene>
    <name evidence="6" type="ORF">IAA81_09000</name>
</gene>
<dbReference type="AlphaFoldDB" id="A0A9D9N327"/>
<accession>A0A9D9N327</accession>
<feature type="compositionally biased region" description="Polar residues" evidence="4">
    <location>
        <begin position="243"/>
        <end position="253"/>
    </location>
</feature>
<evidence type="ECO:0000256" key="3">
    <source>
        <dbReference type="ARBA" id="ARBA00022840"/>
    </source>
</evidence>
<sequence length="539" mass="60243">MVLSVENLVKQYSQNSKPVLNNVSLNFETGKIYGILGENGAGKSTLANILSGSILPSGGKIRIDGKPVVFNSPKDALKNGIAIVRQKRCISLEGYFYDNAMLAARTVSKKKLDKLRSEFDDCFGIEFNSGKPVEDYPEKERFYLSLFCELCHEPDFIILDEPAASINENWISNFEKGLKKLIGLRKICIIIITHSLPQAVSVPDILYILRKFNSPVILKEKVTVEKLLEILSPASNENENENSCLSDSGISTDNDLETEKNGDISSPVKKRQNNFFINSVFIRLTNKIFSFINNKCEQSKPGQSLSAEIKEDYKSVLEVKNLVSEYLKDISFSVLKNEIVLISGMEEDGIIDLEKILLGLKKAENGSVFINGQLIKQGRPDLLRENKAALISSEPFVFGSNENLTIRELVSGKMLFDSGFFYPPFEMDSRVKKIIEKEKFPNAVFPGQLVSVLSGGMTQRLILARELSGEISLAVLCEPDNGIDRASLKRLFGILENKIVLNSSVLILTKNPHLYKNKNYKKGSLHSGEFGWCDEDKKK</sequence>
<dbReference type="InterPro" id="IPR003439">
    <property type="entry name" value="ABC_transporter-like_ATP-bd"/>
</dbReference>
<feature type="region of interest" description="Disordered" evidence="4">
    <location>
        <begin position="237"/>
        <end position="264"/>
    </location>
</feature>
<comment type="similarity">
    <text evidence="1">Belongs to the ABC transporter superfamily. AI-2 autoinducer porter (TC 3.A.1.2.8) family.</text>
</comment>
<dbReference type="Proteomes" id="UP000823638">
    <property type="component" value="Unassembled WGS sequence"/>
</dbReference>
<keyword evidence="3 6" id="KW-0067">ATP-binding</keyword>
<evidence type="ECO:0000313" key="6">
    <source>
        <dbReference type="EMBL" id="MBO8458343.1"/>
    </source>
</evidence>
<dbReference type="SMART" id="SM00382">
    <property type="entry name" value="AAA"/>
    <property type="match status" value="1"/>
</dbReference>
<evidence type="ECO:0000313" key="7">
    <source>
        <dbReference type="Proteomes" id="UP000823638"/>
    </source>
</evidence>
<protein>
    <submittedName>
        <fullName evidence="6">ATP-binding cassette domain-containing protein</fullName>
    </submittedName>
</protein>
<evidence type="ECO:0000256" key="4">
    <source>
        <dbReference type="SAM" id="MobiDB-lite"/>
    </source>
</evidence>